<dbReference type="Proteomes" id="UP000749293">
    <property type="component" value="Unassembled WGS sequence"/>
</dbReference>
<comment type="caution">
    <text evidence="2">The sequence shown here is derived from an EMBL/GenBank/DDBJ whole genome shotgun (WGS) entry which is preliminary data.</text>
</comment>
<dbReference type="RefSeq" id="XP_035319696.1">
    <property type="nucleotide sequence ID" value="XM_035464510.1"/>
</dbReference>
<accession>A0A9P4YSM2</accession>
<evidence type="ECO:0000313" key="2">
    <source>
        <dbReference type="EMBL" id="KAF4121044.1"/>
    </source>
</evidence>
<name>A0A9P4YSM2_9HYPO</name>
<dbReference type="AlphaFoldDB" id="A0A9P4YSM2"/>
<evidence type="ECO:0000313" key="3">
    <source>
        <dbReference type="Proteomes" id="UP000749293"/>
    </source>
</evidence>
<reference evidence="2" key="1">
    <citation type="submission" date="2020-03" db="EMBL/GenBank/DDBJ databases">
        <title>Site-based positive gene gene selection in Geosmithia morbida across the United States reveals a broad range of putative effectors and factors for local host and environmental adapation.</title>
        <authorList>
            <person name="Onufrak A."/>
            <person name="Murdoch R.W."/>
            <person name="Gazis R."/>
            <person name="Huff M."/>
            <person name="Staton M."/>
            <person name="Klingeman W."/>
            <person name="Hadziabdic D."/>
        </authorList>
    </citation>
    <scope>NUCLEOTIDE SEQUENCE</scope>
    <source>
        <strain evidence="2">1262</strain>
    </source>
</reference>
<dbReference type="GeneID" id="55968760"/>
<protein>
    <submittedName>
        <fullName evidence="2">Uncharacterized protein</fullName>
    </submittedName>
</protein>
<proteinExistence type="predicted"/>
<gene>
    <name evidence="2" type="ORF">GMORB2_2530</name>
</gene>
<organism evidence="2 3">
    <name type="scientific">Geosmithia morbida</name>
    <dbReference type="NCBI Taxonomy" id="1094350"/>
    <lineage>
        <taxon>Eukaryota</taxon>
        <taxon>Fungi</taxon>
        <taxon>Dikarya</taxon>
        <taxon>Ascomycota</taxon>
        <taxon>Pezizomycotina</taxon>
        <taxon>Sordariomycetes</taxon>
        <taxon>Hypocreomycetidae</taxon>
        <taxon>Hypocreales</taxon>
        <taxon>Bionectriaceae</taxon>
        <taxon>Geosmithia</taxon>
    </lineage>
</organism>
<sequence>MICVINSVISPPIGGVASQDVARSSIGKISSRGIKPDSSEQEYRGQAEVEAAMAGINRGVPHPLGYPGPSPLPYGGSMMTQPPPPPPQQQYPDSTEQPDDAPRYLPPSNDHGKSPVSAPLVLAPAADLRPDVRISMPPPPGRLLRPGVMDMLQCVMAAMAAMVSWQRSFSAGATAGMMPESCMRMLGVPATLGSVRLPRLGSGTPDRPGRLHSADGGHAAPKMDAAVLACPCAPVLRWDGSGAYEAHMADVFGCSGMTNAMPALLCHTPLDLLLLSAPSGTTTTLSQSRRLDEWGTVDCWAACVLRPRMLGILYQVVGRGGFFDDDEHVAVAGLRWVEKAAAMWDDAVETRAARVLGMVYEYE</sequence>
<keyword evidence="3" id="KW-1185">Reference proteome</keyword>
<dbReference type="EMBL" id="JAANYQ010000014">
    <property type="protein sequence ID" value="KAF4121044.1"/>
    <property type="molecule type" value="Genomic_DNA"/>
</dbReference>
<evidence type="ECO:0000256" key="1">
    <source>
        <dbReference type="SAM" id="MobiDB-lite"/>
    </source>
</evidence>
<feature type="region of interest" description="Disordered" evidence="1">
    <location>
        <begin position="60"/>
        <end position="117"/>
    </location>
</feature>